<evidence type="ECO:0000256" key="1">
    <source>
        <dbReference type="ARBA" id="ARBA00023002"/>
    </source>
</evidence>
<sequence length="322" mass="33463">MTTDPSSPSPSLSSAPSPSSEPSPPLTDPSSPWPHSPVRVGLVGSGPWARGVHAPVLAAGPETRLTAVWARRPEAARETATPHGAAVAATFDELLDGCEAVAFAVPPAVQAGLAPRAARAGRALLLEKPLAADLESARRVADAVAEAGVVSQMVLSNRYLPGVRRFLARARSREVSGARACCLSGAFLGGDFATPWRLEHGALLDIGPHVLDLLDAAVGTVVRVRGTGDPRRWVELTCEHANGAVSQASLSGSVAVPGGLTRVELYGPQEPLVLDGAALGPEEPWPVLRREFAAAVRTGTPGDLDARRGLHLQTLIDQVRPA</sequence>
<evidence type="ECO:0000313" key="6">
    <source>
        <dbReference type="Proteomes" id="UP000619244"/>
    </source>
</evidence>
<feature type="compositionally biased region" description="Pro residues" evidence="2">
    <location>
        <begin position="19"/>
        <end position="35"/>
    </location>
</feature>
<dbReference type="InterPro" id="IPR055170">
    <property type="entry name" value="GFO_IDH_MocA-like_dom"/>
</dbReference>
<evidence type="ECO:0000256" key="2">
    <source>
        <dbReference type="SAM" id="MobiDB-lite"/>
    </source>
</evidence>
<dbReference type="Pfam" id="PF22725">
    <property type="entry name" value="GFO_IDH_MocA_C3"/>
    <property type="match status" value="1"/>
</dbReference>
<reference evidence="5" key="1">
    <citation type="journal article" date="2014" name="Int. J. Syst. Evol. Microbiol.">
        <title>Complete genome sequence of Corynebacterium casei LMG S-19264T (=DSM 44701T), isolated from a smear-ripened cheese.</title>
        <authorList>
            <consortium name="US DOE Joint Genome Institute (JGI-PGF)"/>
            <person name="Walter F."/>
            <person name="Albersmeier A."/>
            <person name="Kalinowski J."/>
            <person name="Ruckert C."/>
        </authorList>
    </citation>
    <scope>NUCLEOTIDE SEQUENCE</scope>
    <source>
        <strain evidence="5">JCM 4790</strain>
    </source>
</reference>
<feature type="domain" description="Gfo/Idh/MocA-like oxidoreductase N-terminal" evidence="3">
    <location>
        <begin position="38"/>
        <end position="152"/>
    </location>
</feature>
<comment type="caution">
    <text evidence="5">The sequence shown here is derived from an EMBL/GenBank/DDBJ whole genome shotgun (WGS) entry which is preliminary data.</text>
</comment>
<dbReference type="AlphaFoldDB" id="A0A918KTZ1"/>
<evidence type="ECO:0008006" key="7">
    <source>
        <dbReference type="Google" id="ProtNLM"/>
    </source>
</evidence>
<dbReference type="InterPro" id="IPR036291">
    <property type="entry name" value="NAD(P)-bd_dom_sf"/>
</dbReference>
<accession>A0A918KTZ1</accession>
<feature type="region of interest" description="Disordered" evidence="2">
    <location>
        <begin position="1"/>
        <end position="38"/>
    </location>
</feature>
<dbReference type="Proteomes" id="UP000619244">
    <property type="component" value="Unassembled WGS sequence"/>
</dbReference>
<name>A0A918KTZ1_9ACTN</name>
<dbReference type="Gene3D" id="3.40.50.720">
    <property type="entry name" value="NAD(P)-binding Rossmann-like Domain"/>
    <property type="match status" value="1"/>
</dbReference>
<dbReference type="GO" id="GO:0000166">
    <property type="term" value="F:nucleotide binding"/>
    <property type="evidence" value="ECO:0007669"/>
    <property type="project" value="InterPro"/>
</dbReference>
<dbReference type="SUPFAM" id="SSF55347">
    <property type="entry name" value="Glyceraldehyde-3-phosphate dehydrogenase-like, C-terminal domain"/>
    <property type="match status" value="1"/>
</dbReference>
<dbReference type="InterPro" id="IPR000683">
    <property type="entry name" value="Gfo/Idh/MocA-like_OxRdtase_N"/>
</dbReference>
<dbReference type="PANTHER" id="PTHR43818:SF11">
    <property type="entry name" value="BCDNA.GH03377"/>
    <property type="match status" value="1"/>
</dbReference>
<dbReference type="Gene3D" id="3.30.360.10">
    <property type="entry name" value="Dihydrodipicolinate Reductase, domain 2"/>
    <property type="match status" value="1"/>
</dbReference>
<evidence type="ECO:0000259" key="3">
    <source>
        <dbReference type="Pfam" id="PF01408"/>
    </source>
</evidence>
<feature type="domain" description="GFO/IDH/MocA-like oxidoreductase" evidence="4">
    <location>
        <begin position="193"/>
        <end position="267"/>
    </location>
</feature>
<dbReference type="RefSeq" id="WP_190190993.1">
    <property type="nucleotide sequence ID" value="NZ_BMVU01000013.1"/>
</dbReference>
<proteinExistence type="predicted"/>
<evidence type="ECO:0000313" key="5">
    <source>
        <dbReference type="EMBL" id="GGX76046.1"/>
    </source>
</evidence>
<dbReference type="InterPro" id="IPR050463">
    <property type="entry name" value="Gfo/Idh/MocA_oxidrdct_glycsds"/>
</dbReference>
<feature type="compositionally biased region" description="Low complexity" evidence="2">
    <location>
        <begin position="1"/>
        <end position="18"/>
    </location>
</feature>
<keyword evidence="6" id="KW-1185">Reference proteome</keyword>
<reference evidence="5" key="2">
    <citation type="submission" date="2020-09" db="EMBL/GenBank/DDBJ databases">
        <authorList>
            <person name="Sun Q."/>
            <person name="Ohkuma M."/>
        </authorList>
    </citation>
    <scope>NUCLEOTIDE SEQUENCE</scope>
    <source>
        <strain evidence="5">JCM 4790</strain>
    </source>
</reference>
<dbReference type="EMBL" id="BMVU01000013">
    <property type="protein sequence ID" value="GGX76046.1"/>
    <property type="molecule type" value="Genomic_DNA"/>
</dbReference>
<dbReference type="Pfam" id="PF01408">
    <property type="entry name" value="GFO_IDH_MocA"/>
    <property type="match status" value="1"/>
</dbReference>
<organism evidence="5 6">
    <name type="scientific">Streptomyces minutiscleroticus</name>
    <dbReference type="NCBI Taxonomy" id="68238"/>
    <lineage>
        <taxon>Bacteria</taxon>
        <taxon>Bacillati</taxon>
        <taxon>Actinomycetota</taxon>
        <taxon>Actinomycetes</taxon>
        <taxon>Kitasatosporales</taxon>
        <taxon>Streptomycetaceae</taxon>
        <taxon>Streptomyces</taxon>
    </lineage>
</organism>
<dbReference type="PANTHER" id="PTHR43818">
    <property type="entry name" value="BCDNA.GH03377"/>
    <property type="match status" value="1"/>
</dbReference>
<dbReference type="GO" id="GO:0016491">
    <property type="term" value="F:oxidoreductase activity"/>
    <property type="evidence" value="ECO:0007669"/>
    <property type="project" value="UniProtKB-KW"/>
</dbReference>
<keyword evidence="1" id="KW-0560">Oxidoreductase</keyword>
<evidence type="ECO:0000259" key="4">
    <source>
        <dbReference type="Pfam" id="PF22725"/>
    </source>
</evidence>
<gene>
    <name evidence="5" type="ORF">GCM10010358_33060</name>
</gene>
<protein>
    <recommendedName>
        <fullName evidence="7">Oxidoreductase</fullName>
    </recommendedName>
</protein>
<dbReference type="SUPFAM" id="SSF51735">
    <property type="entry name" value="NAD(P)-binding Rossmann-fold domains"/>
    <property type="match status" value="1"/>
</dbReference>